<proteinExistence type="inferred from homology"/>
<dbReference type="GO" id="GO:0008610">
    <property type="term" value="P:lipid biosynthetic process"/>
    <property type="evidence" value="ECO:0007669"/>
    <property type="project" value="TreeGrafter"/>
</dbReference>
<feature type="domain" description="Thioesterase" evidence="2">
    <location>
        <begin position="138"/>
        <end position="302"/>
    </location>
</feature>
<reference evidence="3" key="1">
    <citation type="submission" date="2021-01" db="EMBL/GenBank/DDBJ databases">
        <authorList>
            <person name="Corre E."/>
            <person name="Pelletier E."/>
            <person name="Niang G."/>
            <person name="Scheremetjew M."/>
            <person name="Finn R."/>
            <person name="Kale V."/>
            <person name="Holt S."/>
            <person name="Cochrane G."/>
            <person name="Meng A."/>
            <person name="Brown T."/>
            <person name="Cohen L."/>
        </authorList>
    </citation>
    <scope>NUCLEOTIDE SEQUENCE</scope>
    <source>
        <strain evidence="3">OF101</strain>
    </source>
</reference>
<dbReference type="PANTHER" id="PTHR11487">
    <property type="entry name" value="THIOESTERASE"/>
    <property type="match status" value="1"/>
</dbReference>
<protein>
    <recommendedName>
        <fullName evidence="2">Thioesterase domain-containing protein</fullName>
    </recommendedName>
</protein>
<dbReference type="InterPro" id="IPR001031">
    <property type="entry name" value="Thioesterase"/>
</dbReference>
<dbReference type="InterPro" id="IPR029058">
    <property type="entry name" value="AB_hydrolase_fold"/>
</dbReference>
<gene>
    <name evidence="3" type="ORF">ACAT0790_LOCUS57540</name>
</gene>
<dbReference type="EMBL" id="HBGE01096672">
    <property type="protein sequence ID" value="CAD9180768.1"/>
    <property type="molecule type" value="Transcribed_RNA"/>
</dbReference>
<evidence type="ECO:0000256" key="1">
    <source>
        <dbReference type="ARBA" id="ARBA00007169"/>
    </source>
</evidence>
<name>A0A7S1RZV7_ALECA</name>
<accession>A0A7S1RZV7</accession>
<comment type="similarity">
    <text evidence="1">Belongs to the thioesterase family.</text>
</comment>
<dbReference type="Gene3D" id="3.40.50.1820">
    <property type="entry name" value="alpha/beta hydrolase"/>
    <property type="match status" value="1"/>
</dbReference>
<dbReference type="PANTHER" id="PTHR11487:SF0">
    <property type="entry name" value="S-ACYL FATTY ACID SYNTHASE THIOESTERASE, MEDIUM CHAIN"/>
    <property type="match status" value="1"/>
</dbReference>
<dbReference type="Pfam" id="PF00975">
    <property type="entry name" value="Thioesterase"/>
    <property type="match status" value="1"/>
</dbReference>
<evidence type="ECO:0000259" key="2">
    <source>
        <dbReference type="Pfam" id="PF00975"/>
    </source>
</evidence>
<dbReference type="AlphaFoldDB" id="A0A7S1RZV7"/>
<evidence type="ECO:0000313" key="3">
    <source>
        <dbReference type="EMBL" id="CAD9180768.1"/>
    </source>
</evidence>
<dbReference type="InterPro" id="IPR012223">
    <property type="entry name" value="TEII"/>
</dbReference>
<organism evidence="3">
    <name type="scientific">Alexandrium catenella</name>
    <name type="common">Red tide dinoflagellate</name>
    <name type="synonym">Gonyaulax catenella</name>
    <dbReference type="NCBI Taxonomy" id="2925"/>
    <lineage>
        <taxon>Eukaryota</taxon>
        <taxon>Sar</taxon>
        <taxon>Alveolata</taxon>
        <taxon>Dinophyceae</taxon>
        <taxon>Gonyaulacales</taxon>
        <taxon>Pyrocystaceae</taxon>
        <taxon>Alexandrium</taxon>
    </lineage>
</organism>
<sequence length="393" mass="42161">MPQWEVVGGGDKGGILAREGADLKSAATADRLSTGAVVEQLESVGERLHYKLQSGTGPETGWVSLKLSGKDLLVPYEQPAAPADPAEWPARHQAVLSAEPAEGATLKESAPWMSSVGKAPPKARVRLVIFNWTGNRGGAGSAHNFSKWPKMLGECCPPETWQVCEVRYPGRSSRMKEPNATAAREIATAAAEAIKKAGPPMPTVLFGFSFGAILAYETAVLLSKRGLAPHGLVVASAEHPGWEWRRWGVGAEGAPTRDTSDEAFEKVLKDKGGTDVILNQPEMKKMYLPVIRSDMIMEEAYGAALPQHEKLPCPIVVFRGKECPLIPRADVDPWLELTGCGEGTPTRVEELSTGLAPVPIMSPWLSDWYLCQGDQSTDAMVKAIARDFGGAAA</sequence>
<dbReference type="SUPFAM" id="SSF53474">
    <property type="entry name" value="alpha/beta-Hydrolases"/>
    <property type="match status" value="1"/>
</dbReference>